<dbReference type="InterPro" id="IPR052948">
    <property type="entry name" value="Low_temp-induced_all0457"/>
</dbReference>
<organism evidence="1 2">
    <name type="scientific">Orenia marismortui</name>
    <dbReference type="NCBI Taxonomy" id="46469"/>
    <lineage>
        <taxon>Bacteria</taxon>
        <taxon>Bacillati</taxon>
        <taxon>Bacillota</taxon>
        <taxon>Clostridia</taxon>
        <taxon>Halanaerobiales</taxon>
        <taxon>Halobacteroidaceae</taxon>
        <taxon>Orenia</taxon>
    </lineage>
</organism>
<dbReference type="RefSeq" id="WP_134118639.1">
    <property type="nucleotide sequence ID" value="NZ_SOEG01000038.1"/>
</dbReference>
<dbReference type="EMBL" id="SOEG01000038">
    <property type="protein sequence ID" value="TDX46622.1"/>
    <property type="molecule type" value="Genomic_DNA"/>
</dbReference>
<evidence type="ECO:0000313" key="2">
    <source>
        <dbReference type="Proteomes" id="UP000295832"/>
    </source>
</evidence>
<protein>
    <submittedName>
        <fullName evidence="1">Heat induced stress protein YflT</fullName>
    </submittedName>
</protein>
<reference evidence="1 2" key="1">
    <citation type="submission" date="2019-03" db="EMBL/GenBank/DDBJ databases">
        <title>Subsurface microbial communities from deep shales in Ohio and West Virginia, USA.</title>
        <authorList>
            <person name="Wrighton K."/>
        </authorList>
    </citation>
    <scope>NUCLEOTIDE SEQUENCE [LARGE SCALE GENOMIC DNA]</scope>
    <source>
        <strain evidence="1 2">MSL 6dP</strain>
    </source>
</reference>
<dbReference type="Proteomes" id="UP000295832">
    <property type="component" value="Unassembled WGS sequence"/>
</dbReference>
<keyword evidence="2" id="KW-1185">Reference proteome</keyword>
<dbReference type="PANTHER" id="PTHR36109">
    <property type="entry name" value="MEMBRANE PROTEIN-RELATED"/>
    <property type="match status" value="1"/>
</dbReference>
<dbReference type="STRING" id="926561.GCA_000379025_03043"/>
<dbReference type="AlphaFoldDB" id="A0A4R8GLR2"/>
<dbReference type="PANTHER" id="PTHR36109:SF2">
    <property type="entry name" value="MEMBRANE PROTEIN"/>
    <property type="match status" value="1"/>
</dbReference>
<evidence type="ECO:0000313" key="1">
    <source>
        <dbReference type="EMBL" id="TDX46622.1"/>
    </source>
</evidence>
<comment type="caution">
    <text evidence="1">The sequence shown here is derived from an EMBL/GenBank/DDBJ whole genome shotgun (WGS) entry which is preliminary data.</text>
</comment>
<name>A0A4R8GLR2_9FIRM</name>
<sequence length="172" mass="16993">MPKFTIGGAKDMPKVLGLFNDQEAAKSAISSIKDLGISEDKISLVAKNGEDQDIEAGAEMGAEGQNLVDGTTTGGAIGGVAGVLASAGLLAIPGLGPVLAAGPIAAGLTGAAAGGVTGGLVDYGIDQQEGERYAGEVEGGNILVAVEDTEQEKINDIAAKLKDAGSYDVATH</sequence>
<accession>A0A4R8GLR2</accession>
<proteinExistence type="predicted"/>
<gene>
    <name evidence="1" type="ORF">C7959_13814</name>
</gene>